<feature type="region of interest" description="Disordered" evidence="1">
    <location>
        <begin position="585"/>
        <end position="620"/>
    </location>
</feature>
<accession>A0A0N1HJQ5</accession>
<dbReference type="GeneID" id="28732574"/>
<feature type="region of interest" description="Disordered" evidence="1">
    <location>
        <begin position="642"/>
        <end position="674"/>
    </location>
</feature>
<evidence type="ECO:0000256" key="1">
    <source>
        <dbReference type="SAM" id="MobiDB-lite"/>
    </source>
</evidence>
<keyword evidence="3" id="KW-1185">Reference proteome</keyword>
<evidence type="ECO:0000313" key="3">
    <source>
        <dbReference type="Proteomes" id="UP000038010"/>
    </source>
</evidence>
<gene>
    <name evidence="2" type="ORF">AB675_11815</name>
</gene>
<comment type="caution">
    <text evidence="2">The sequence shown here is derived from an EMBL/GenBank/DDBJ whole genome shotgun (WGS) entry which is preliminary data.</text>
</comment>
<feature type="region of interest" description="Disordered" evidence="1">
    <location>
        <begin position="14"/>
        <end position="34"/>
    </location>
</feature>
<dbReference type="RefSeq" id="XP_017996735.1">
    <property type="nucleotide sequence ID" value="XM_018140693.1"/>
</dbReference>
<dbReference type="VEuPathDB" id="FungiDB:AB675_11815"/>
<dbReference type="EMBL" id="LFJN01000028">
    <property type="protein sequence ID" value="KPI36772.1"/>
    <property type="molecule type" value="Genomic_DNA"/>
</dbReference>
<organism evidence="2 3">
    <name type="scientific">Cyphellophora attinorum</name>
    <dbReference type="NCBI Taxonomy" id="1664694"/>
    <lineage>
        <taxon>Eukaryota</taxon>
        <taxon>Fungi</taxon>
        <taxon>Dikarya</taxon>
        <taxon>Ascomycota</taxon>
        <taxon>Pezizomycotina</taxon>
        <taxon>Eurotiomycetes</taxon>
        <taxon>Chaetothyriomycetidae</taxon>
        <taxon>Chaetothyriales</taxon>
        <taxon>Cyphellophoraceae</taxon>
        <taxon>Cyphellophora</taxon>
    </lineage>
</organism>
<evidence type="ECO:0000313" key="2">
    <source>
        <dbReference type="EMBL" id="KPI36772.1"/>
    </source>
</evidence>
<dbReference type="Proteomes" id="UP000038010">
    <property type="component" value="Unassembled WGS sequence"/>
</dbReference>
<reference evidence="2 3" key="1">
    <citation type="submission" date="2015-06" db="EMBL/GenBank/DDBJ databases">
        <title>Draft genome of the ant-associated black yeast Phialophora attae CBS 131958.</title>
        <authorList>
            <person name="Moreno L.F."/>
            <person name="Stielow B.J."/>
            <person name="de Hoog S."/>
            <person name="Vicente V.A."/>
            <person name="Weiss V.A."/>
            <person name="de Vries M."/>
            <person name="Cruz L.M."/>
            <person name="Souza E.M."/>
        </authorList>
    </citation>
    <scope>NUCLEOTIDE SEQUENCE [LARGE SCALE GENOMIC DNA]</scope>
    <source>
        <strain evidence="2 3">CBS 131958</strain>
    </source>
</reference>
<name>A0A0N1HJQ5_9EURO</name>
<sequence>MVARRGPTLRLIIPPFGTPVEASSRPGATPFPHLPTSIDSYTELAAEEMSLAMFEPLERVQARSPWSEGAATIQETPYSMYPDSWSPDPNGPRPPLYRPLTKKQDSFEPLPLPAFSPCALGEWPNGNAVCSPTQEYEKESSDMYGDDEHWLDAELCEPPAILAIPSLEDSQEVHPPAFRFLSPTTEGMIEDFLADLDLPDFEEDTLSLLLRDTSPDASSISSSEALFRQLLGEVKHPQPNHPPTLPPIVTSSGLIQLTFDQQSQPSLTSSEILFGPHSKFPDLIDCPIPPEFLGFVPLKSSETLFDIDNFEQSNVLEPGDLEGSFDVDAINQEIAGAREREQLFTNGAKPAKNEWQWSDTPIKQEYRQETLDRPTSTLWKHETPEADILAAIADWVEWEGRRADSCYKKVLDKVMEIVIFSDNYDNLLSTLQDDNVEVSDTGIVLKLVHLIKVNYLDVKDLGDGIEAPFTTFGEFMRKVKKLIANIQTLFPEVHIPSLDVESSCSSSSSDSWIPHNPLPMWPLWISEFVSEEPLKLDTSEAEVLKRQTEELARVLLEQKVLGIIKPEDVEVEEIDWKAFFARKSKSNDSKPTEDDDPPASLLVDKEHGSDSTSPPPSIISSSAPLISRAFPAAFPWFSPLDTDRSESSTSIRKRGRPTSVASDRSGALSSTGITSSDIGSLDSSLANSLMSVEITSGSPLDASTFGLPLPSPVPAELGAFNADLDAVNAESSACDTRWHDLTQEYIHTELDRLAEQTALANKLSDAVADFSATHKEIQEVLDDQIRDLAHIATVYDSDEAEWLLQKALGTRDQVTHFYRSAISAVAGNSIDFLRFSKERHDQVSQLVCNWNSQYDDLHSLMIGYDALMSEDKDHAKKAARKAARGLRRWEMGFEYLENWSAEDRESR</sequence>
<dbReference type="AlphaFoldDB" id="A0A0N1HJQ5"/>
<feature type="region of interest" description="Disordered" evidence="1">
    <location>
        <begin position="78"/>
        <end position="103"/>
    </location>
</feature>
<protein>
    <submittedName>
        <fullName evidence="2">Uncharacterized protein</fullName>
    </submittedName>
</protein>
<proteinExistence type="predicted"/>